<sequence length="154" mass="16812">MLAENGGYGTYPASDASMRYLRVGVQAGRLPPLVERLAPREREIAAIVHHRIECSAEEIRAATATPISNSAVRTILGRLAIKGVVRRRRIGRKFVYSPATPSNGMLEAAFERLAQDYFEGSLRDMAKTLLAFLDHGQAGAAGEIGRRLSDPRHG</sequence>
<dbReference type="InterPro" id="IPR005650">
    <property type="entry name" value="BlaI_family"/>
</dbReference>
<name>A0A5C6TX41_9SPHN</name>
<evidence type="ECO:0000256" key="3">
    <source>
        <dbReference type="ARBA" id="ARBA00023125"/>
    </source>
</evidence>
<reference evidence="5 6" key="1">
    <citation type="journal article" date="2015" name="J. Microbiol.">
        <title>Sphingosinicella ginsenosidimutans sp. nov., with ginsenoside converting activity.</title>
        <authorList>
            <person name="Kim J.K."/>
            <person name="Kang M.S."/>
            <person name="Park S.C."/>
            <person name="Kim K.M."/>
            <person name="Choi K."/>
            <person name="Yoon M.H."/>
            <person name="Im W.T."/>
        </authorList>
    </citation>
    <scope>NUCLEOTIDE SEQUENCE [LARGE SCALE GENOMIC DNA]</scope>
    <source>
        <strain evidence="5 6">BS-11</strain>
    </source>
</reference>
<dbReference type="Pfam" id="PF03965">
    <property type="entry name" value="Penicillinase_R"/>
    <property type="match status" value="1"/>
</dbReference>
<keyword evidence="3" id="KW-0238">DNA-binding</keyword>
<dbReference type="Gene3D" id="1.10.10.10">
    <property type="entry name" value="Winged helix-like DNA-binding domain superfamily/Winged helix DNA-binding domain"/>
    <property type="match status" value="1"/>
</dbReference>
<comment type="caution">
    <text evidence="5">The sequence shown here is derived from an EMBL/GenBank/DDBJ whole genome shotgun (WGS) entry which is preliminary data.</text>
</comment>
<dbReference type="AlphaFoldDB" id="A0A5C6TX41"/>
<evidence type="ECO:0000256" key="1">
    <source>
        <dbReference type="ARBA" id="ARBA00011046"/>
    </source>
</evidence>
<keyword evidence="2" id="KW-0805">Transcription regulation</keyword>
<protein>
    <submittedName>
        <fullName evidence="5">BlaI/MecI/CopY family transcriptional regulator</fullName>
    </submittedName>
</protein>
<dbReference type="InterPro" id="IPR036388">
    <property type="entry name" value="WH-like_DNA-bd_sf"/>
</dbReference>
<dbReference type="GO" id="GO:0003677">
    <property type="term" value="F:DNA binding"/>
    <property type="evidence" value="ECO:0007669"/>
    <property type="project" value="UniProtKB-KW"/>
</dbReference>
<dbReference type="InterPro" id="IPR036390">
    <property type="entry name" value="WH_DNA-bd_sf"/>
</dbReference>
<gene>
    <name evidence="5" type="ORF">FRZ32_13065</name>
</gene>
<keyword evidence="6" id="KW-1185">Reference proteome</keyword>
<dbReference type="Proteomes" id="UP000321249">
    <property type="component" value="Unassembled WGS sequence"/>
</dbReference>
<proteinExistence type="inferred from homology"/>
<accession>A0A5C6TX41</accession>
<evidence type="ECO:0000256" key="4">
    <source>
        <dbReference type="ARBA" id="ARBA00023163"/>
    </source>
</evidence>
<evidence type="ECO:0000256" key="2">
    <source>
        <dbReference type="ARBA" id="ARBA00023015"/>
    </source>
</evidence>
<dbReference type="SUPFAM" id="SSF46785">
    <property type="entry name" value="Winged helix' DNA-binding domain"/>
    <property type="match status" value="1"/>
</dbReference>
<evidence type="ECO:0000313" key="5">
    <source>
        <dbReference type="EMBL" id="TXC64501.1"/>
    </source>
</evidence>
<evidence type="ECO:0000313" key="6">
    <source>
        <dbReference type="Proteomes" id="UP000321249"/>
    </source>
</evidence>
<organism evidence="5 6">
    <name type="scientific">Allosphingosinicella ginsenosidimutans</name>
    <dbReference type="NCBI Taxonomy" id="1176539"/>
    <lineage>
        <taxon>Bacteria</taxon>
        <taxon>Pseudomonadati</taxon>
        <taxon>Pseudomonadota</taxon>
        <taxon>Alphaproteobacteria</taxon>
        <taxon>Sphingomonadales</taxon>
        <taxon>Sphingomonadaceae</taxon>
        <taxon>Allosphingosinicella</taxon>
    </lineage>
</organism>
<comment type="similarity">
    <text evidence="1">Belongs to the BlaI transcriptional regulatory family.</text>
</comment>
<dbReference type="GO" id="GO:0045892">
    <property type="term" value="P:negative regulation of DNA-templated transcription"/>
    <property type="evidence" value="ECO:0007669"/>
    <property type="project" value="InterPro"/>
</dbReference>
<keyword evidence="4" id="KW-0804">Transcription</keyword>
<dbReference type="EMBL" id="VOQQ01000001">
    <property type="protein sequence ID" value="TXC64501.1"/>
    <property type="molecule type" value="Genomic_DNA"/>
</dbReference>